<name>A0A8S9QZP0_BRACR</name>
<dbReference type="EMBL" id="QGKX02000996">
    <property type="protein sequence ID" value="KAF3558424.1"/>
    <property type="molecule type" value="Genomic_DNA"/>
</dbReference>
<evidence type="ECO:0000313" key="2">
    <source>
        <dbReference type="Proteomes" id="UP000712600"/>
    </source>
</evidence>
<organism evidence="1 2">
    <name type="scientific">Brassica cretica</name>
    <name type="common">Mustard</name>
    <dbReference type="NCBI Taxonomy" id="69181"/>
    <lineage>
        <taxon>Eukaryota</taxon>
        <taxon>Viridiplantae</taxon>
        <taxon>Streptophyta</taxon>
        <taxon>Embryophyta</taxon>
        <taxon>Tracheophyta</taxon>
        <taxon>Spermatophyta</taxon>
        <taxon>Magnoliopsida</taxon>
        <taxon>eudicotyledons</taxon>
        <taxon>Gunneridae</taxon>
        <taxon>Pentapetalae</taxon>
        <taxon>rosids</taxon>
        <taxon>malvids</taxon>
        <taxon>Brassicales</taxon>
        <taxon>Brassicaceae</taxon>
        <taxon>Brassiceae</taxon>
        <taxon>Brassica</taxon>
    </lineage>
</organism>
<dbReference type="AlphaFoldDB" id="A0A8S9QZP0"/>
<gene>
    <name evidence="1" type="ORF">F2Q69_00016421</name>
</gene>
<evidence type="ECO:0000313" key="1">
    <source>
        <dbReference type="EMBL" id="KAF3558424.1"/>
    </source>
</evidence>
<reference evidence="1" key="1">
    <citation type="submission" date="2019-12" db="EMBL/GenBank/DDBJ databases">
        <title>Genome sequencing and annotation of Brassica cretica.</title>
        <authorList>
            <person name="Studholme D.J."/>
            <person name="Sarris P."/>
        </authorList>
    </citation>
    <scope>NUCLEOTIDE SEQUENCE</scope>
    <source>
        <strain evidence="1">PFS-109/04</strain>
        <tissue evidence="1">Leaf</tissue>
    </source>
</reference>
<accession>A0A8S9QZP0</accession>
<comment type="caution">
    <text evidence="1">The sequence shown here is derived from an EMBL/GenBank/DDBJ whole genome shotgun (WGS) entry which is preliminary data.</text>
</comment>
<sequence length="128" mass="14128">MRNPPMVLFSRIRTLTGPRRLRLYADMSSLIRPPPGLDLGYGLDKGHKQQQNVPPMYGGQNMPFYGHGHPPPGFNPMYFMGNQMGPGVPNFPMFGPGMMNHMGMAGQYGGEGNGVGPGFDGERAWYLR</sequence>
<dbReference type="Proteomes" id="UP000712600">
    <property type="component" value="Unassembled WGS sequence"/>
</dbReference>
<proteinExistence type="predicted"/>
<protein>
    <submittedName>
        <fullName evidence="1">Uncharacterized protein</fullName>
    </submittedName>
</protein>